<name>A0A2T0QF41_9ACTN</name>
<sequence>MAVISGRLPEVPADVGVGGWVVAVVVEGAFEVEAGGTRVHDADALQVRVVEFLTQALGHGADGRQVGQGVEDAGRAPARDGQVGDLAVGPQQRGLGLAPPGGGAQQQVPAHLGGVVLVAVQPPRRGEALGVGGVEPPSPERIMRMVRSALHTVEETWSPRSSPGCPSRYGSGSWPWWLVHRKGRGDGGRRGGGRLRGGVGAGAGEGDAGQCEPGVDVAGDPQADSGVGTPCARPASGPFHRGARNQGTTDPSVPRTPRPGHSRFNPPGRHPPAHPDLP</sequence>
<evidence type="ECO:0000313" key="3">
    <source>
        <dbReference type="Proteomes" id="UP000237846"/>
    </source>
</evidence>
<keyword evidence="3" id="KW-1185">Reference proteome</keyword>
<proteinExistence type="predicted"/>
<gene>
    <name evidence="2" type="ORF">CLV72_1011156</name>
</gene>
<dbReference type="Proteomes" id="UP000237846">
    <property type="component" value="Unassembled WGS sequence"/>
</dbReference>
<accession>A0A2T0QF41</accession>
<feature type="region of interest" description="Disordered" evidence="1">
    <location>
        <begin position="61"/>
        <end position="82"/>
    </location>
</feature>
<reference evidence="2 3" key="1">
    <citation type="submission" date="2018-03" db="EMBL/GenBank/DDBJ databases">
        <title>Genomic Encyclopedia of Archaeal and Bacterial Type Strains, Phase II (KMG-II): from individual species to whole genera.</title>
        <authorList>
            <person name="Goeker M."/>
        </authorList>
    </citation>
    <scope>NUCLEOTIDE SEQUENCE [LARGE SCALE GENOMIC DNA]</scope>
    <source>
        <strain evidence="2 3">DSM 45601</strain>
    </source>
</reference>
<dbReference type="EMBL" id="PVZC01000001">
    <property type="protein sequence ID" value="PRY02554.1"/>
    <property type="molecule type" value="Genomic_DNA"/>
</dbReference>
<evidence type="ECO:0000313" key="2">
    <source>
        <dbReference type="EMBL" id="PRY02554.1"/>
    </source>
</evidence>
<dbReference type="AlphaFoldDB" id="A0A2T0QF41"/>
<evidence type="ECO:0000256" key="1">
    <source>
        <dbReference type="SAM" id="MobiDB-lite"/>
    </source>
</evidence>
<feature type="compositionally biased region" description="Pro residues" evidence="1">
    <location>
        <begin position="268"/>
        <end position="278"/>
    </location>
</feature>
<organism evidence="2 3">
    <name type="scientific">Allonocardiopsis opalescens</name>
    <dbReference type="NCBI Taxonomy" id="1144618"/>
    <lineage>
        <taxon>Bacteria</taxon>
        <taxon>Bacillati</taxon>
        <taxon>Actinomycetota</taxon>
        <taxon>Actinomycetes</taxon>
        <taxon>Streptosporangiales</taxon>
        <taxon>Allonocardiopsis</taxon>
    </lineage>
</organism>
<feature type="compositionally biased region" description="Gly residues" evidence="1">
    <location>
        <begin position="194"/>
        <end position="207"/>
    </location>
</feature>
<feature type="region of interest" description="Disordered" evidence="1">
    <location>
        <begin position="183"/>
        <end position="278"/>
    </location>
</feature>
<comment type="caution">
    <text evidence="2">The sequence shown here is derived from an EMBL/GenBank/DDBJ whole genome shotgun (WGS) entry which is preliminary data.</text>
</comment>
<protein>
    <submittedName>
        <fullName evidence="2">Uncharacterized protein</fullName>
    </submittedName>
</protein>